<evidence type="ECO:0000313" key="2">
    <source>
        <dbReference type="EMBL" id="SDD94655.1"/>
    </source>
</evidence>
<dbReference type="InterPro" id="IPR011044">
    <property type="entry name" value="Quino_amine_DH_bsu"/>
</dbReference>
<dbReference type="EMBL" id="FMZX01000015">
    <property type="protein sequence ID" value="SDD94655.1"/>
    <property type="molecule type" value="Genomic_DNA"/>
</dbReference>
<keyword evidence="1" id="KW-0732">Signal</keyword>
<feature type="chain" id="PRO_5011562943" description="Lactonase, 7-bladed beta-propeller" evidence="1">
    <location>
        <begin position="25"/>
        <end position="498"/>
    </location>
</feature>
<dbReference type="Proteomes" id="UP000198925">
    <property type="component" value="Unassembled WGS sequence"/>
</dbReference>
<protein>
    <recommendedName>
        <fullName evidence="4">Lactonase, 7-bladed beta-propeller</fullName>
    </recommendedName>
</protein>
<feature type="signal peptide" evidence="1">
    <location>
        <begin position="1"/>
        <end position="24"/>
    </location>
</feature>
<proteinExistence type="predicted"/>
<dbReference type="InterPro" id="IPR015943">
    <property type="entry name" value="WD40/YVTN_repeat-like_dom_sf"/>
</dbReference>
<dbReference type="SUPFAM" id="SSF50969">
    <property type="entry name" value="YVTN repeat-like/Quinoprotein amine dehydrogenase"/>
    <property type="match status" value="1"/>
</dbReference>
<evidence type="ECO:0000256" key="1">
    <source>
        <dbReference type="SAM" id="SignalP"/>
    </source>
</evidence>
<dbReference type="AlphaFoldDB" id="A0A1G6YYE2"/>
<dbReference type="Gene3D" id="2.130.10.10">
    <property type="entry name" value="YVTN repeat-like/Quinoprotein amine dehydrogenase"/>
    <property type="match status" value="1"/>
</dbReference>
<name>A0A1G6YYE2_9PROT</name>
<evidence type="ECO:0000313" key="3">
    <source>
        <dbReference type="Proteomes" id="UP000198925"/>
    </source>
</evidence>
<sequence length="498" mass="50432">MTPRHGVAPSLALTAFLVTSLAGAPVAGQEVQPFAAPGRAGASSPGGGELVAGRPMRLGFAPAPGIAAAPPSMYRAFFDRPTDRVPCIEAARRLVANGGKGVGSRELTGPLVAAFGSDATITMIDPSLRLGPAGLAGIVRLPGPPKAFTLDTVGQRLFVATAEPPVVATVDLVTRRADAVLSFDKPVTDLAWDAAGEVLLVLSADGVVTLHDPDTLQPRAEPTLPMGSAGSIAILPRERLVALASIAGQLLILDAPTLRPLHVVDLPGSAGHPVRLAVAEETATIFVAAGALAFAIEATSGRLVARLVLPASAKAVLPLPSGRAAALLIDGAVVVLDAAAGLAFKLPAALSAEVSLAGPTLYLRPEGTSRLTLVDALRLRPGRVGTAVADAGAAAFGNAGLPLLAPLGEAMLVGNPEERRIYLHHGMGMASPRAAFAAGGSPLAGIVALAREPARTAAARIELTTEAPGVGRWRLIFALPEQGRAVCHEISIAPEAPA</sequence>
<gene>
    <name evidence="2" type="ORF">SAMN04487779_101532</name>
</gene>
<keyword evidence="3" id="KW-1185">Reference proteome</keyword>
<organism evidence="2 3">
    <name type="scientific">Belnapia rosea</name>
    <dbReference type="NCBI Taxonomy" id="938405"/>
    <lineage>
        <taxon>Bacteria</taxon>
        <taxon>Pseudomonadati</taxon>
        <taxon>Pseudomonadota</taxon>
        <taxon>Alphaproteobacteria</taxon>
        <taxon>Acetobacterales</taxon>
        <taxon>Roseomonadaceae</taxon>
        <taxon>Belnapia</taxon>
    </lineage>
</organism>
<reference evidence="2 3" key="1">
    <citation type="submission" date="2016-10" db="EMBL/GenBank/DDBJ databases">
        <authorList>
            <person name="de Groot N.N."/>
        </authorList>
    </citation>
    <scope>NUCLEOTIDE SEQUENCE [LARGE SCALE GENOMIC DNA]</scope>
    <source>
        <strain evidence="2 3">CPCC 100156</strain>
    </source>
</reference>
<evidence type="ECO:0008006" key="4">
    <source>
        <dbReference type="Google" id="ProtNLM"/>
    </source>
</evidence>
<accession>A0A1G6YYE2</accession>